<keyword evidence="9" id="KW-1185">Reference proteome</keyword>
<comment type="caution">
    <text evidence="8">The sequence shown here is derived from an EMBL/GenBank/DDBJ whole genome shotgun (WGS) entry which is preliminary data.</text>
</comment>
<evidence type="ECO:0000313" key="8">
    <source>
        <dbReference type="EMBL" id="TDG01522.1"/>
    </source>
</evidence>
<evidence type="ECO:0000256" key="4">
    <source>
        <dbReference type="ARBA" id="ARBA00022679"/>
    </source>
</evidence>
<gene>
    <name evidence="8" type="ORF">E1809_00010</name>
</gene>
<feature type="region of interest" description="Disordered" evidence="7">
    <location>
        <begin position="1"/>
        <end position="30"/>
    </location>
</feature>
<evidence type="ECO:0000313" key="9">
    <source>
        <dbReference type="Proteomes" id="UP000295511"/>
    </source>
</evidence>
<dbReference type="GO" id="GO:0005886">
    <property type="term" value="C:plasma membrane"/>
    <property type="evidence" value="ECO:0007669"/>
    <property type="project" value="UniProtKB-SubCell"/>
</dbReference>
<keyword evidence="4" id="KW-0808">Transferase</keyword>
<keyword evidence="3" id="KW-0997">Cell inner membrane</keyword>
<proteinExistence type="predicted"/>
<keyword evidence="5" id="KW-0472">Membrane</keyword>
<accession>A0A4R5L1U0</accession>
<dbReference type="GO" id="GO:0009247">
    <property type="term" value="P:glycolipid biosynthetic process"/>
    <property type="evidence" value="ECO:0007669"/>
    <property type="project" value="UniProtKB-ARBA"/>
</dbReference>
<dbReference type="PANTHER" id="PTHR30606:SF10">
    <property type="entry name" value="PHOSPHATIDYLINOSITOL MANNOSIDE ACYLTRANSFERASE"/>
    <property type="match status" value="1"/>
</dbReference>
<keyword evidence="2" id="KW-1003">Cell membrane</keyword>
<sequence length="349" mass="39025">MGHPSGSYFRRRRHRGDSAPAANNPPSQQLPIREYGETVRLPLFNVFEFPQHKSLYEAIHAAGPGVAWSIMKELEAFDQPLYRAHQTGDDNFDSLRTRALGFMNAVPGLAAHDKSIHATRFAEYGPKLQFESTFLNLWMRDKETLFRDVVEVVGRHHLHEAAGTGRGVIALPLHLGPSYAAIPMLAHEMPTTTLYNRMNFDEIQAVSFPDLDFRGIQLGSRSALRAGLSALREGRIFSMFPELDPRGVDEHHVRVPFLGTTIMVPTGPVILSHMSRASMVPVVLKAVGGGRFQLTFHPAIVPPTSENALLNSLLDLWKVIESELLTGEIGEWEMWFEFDRMLPKIGKAA</sequence>
<dbReference type="AlphaFoldDB" id="A0A4R5L1U0"/>
<evidence type="ECO:0000256" key="6">
    <source>
        <dbReference type="ARBA" id="ARBA00023315"/>
    </source>
</evidence>
<dbReference type="PANTHER" id="PTHR30606">
    <property type="entry name" value="LIPID A BIOSYNTHESIS LAUROYL ACYLTRANSFERASE"/>
    <property type="match status" value="1"/>
</dbReference>
<dbReference type="EMBL" id="SMRU01000001">
    <property type="protein sequence ID" value="TDG01522.1"/>
    <property type="molecule type" value="Genomic_DNA"/>
</dbReference>
<dbReference type="GO" id="GO:0016746">
    <property type="term" value="F:acyltransferase activity"/>
    <property type="evidence" value="ECO:0007669"/>
    <property type="project" value="UniProtKB-KW"/>
</dbReference>
<evidence type="ECO:0000256" key="7">
    <source>
        <dbReference type="SAM" id="MobiDB-lite"/>
    </source>
</evidence>
<evidence type="ECO:0000256" key="2">
    <source>
        <dbReference type="ARBA" id="ARBA00022475"/>
    </source>
</evidence>
<dbReference type="InterPro" id="IPR004960">
    <property type="entry name" value="LipA_acyltrans"/>
</dbReference>
<dbReference type="OrthoDB" id="9808633at2"/>
<organism evidence="8 9">
    <name type="scientific">Arthrobacter terricola</name>
    <dbReference type="NCBI Taxonomy" id="2547396"/>
    <lineage>
        <taxon>Bacteria</taxon>
        <taxon>Bacillati</taxon>
        <taxon>Actinomycetota</taxon>
        <taxon>Actinomycetes</taxon>
        <taxon>Micrococcales</taxon>
        <taxon>Micrococcaceae</taxon>
        <taxon>Arthrobacter</taxon>
    </lineage>
</organism>
<dbReference type="Proteomes" id="UP000295511">
    <property type="component" value="Unassembled WGS sequence"/>
</dbReference>
<comment type="subcellular location">
    <subcellularLocation>
        <location evidence="1">Cell inner membrane</location>
    </subcellularLocation>
</comment>
<reference evidence="8 9" key="1">
    <citation type="submission" date="2019-03" db="EMBL/GenBank/DDBJ databases">
        <title>Whole genome sequence of Arthrobacter sp JH1-1.</title>
        <authorList>
            <person name="Trinh H.N."/>
        </authorList>
    </citation>
    <scope>NUCLEOTIDE SEQUENCE [LARGE SCALE GENOMIC DNA]</scope>
    <source>
        <strain evidence="8 9">JH1-1</strain>
    </source>
</reference>
<protein>
    <recommendedName>
        <fullName evidence="10">Lipid A biosynthesis acyltransferase</fullName>
    </recommendedName>
</protein>
<keyword evidence="6" id="KW-0012">Acyltransferase</keyword>
<dbReference type="CDD" id="cd07984">
    <property type="entry name" value="LPLAT_LABLAT-like"/>
    <property type="match status" value="1"/>
</dbReference>
<dbReference type="Pfam" id="PF03279">
    <property type="entry name" value="Lip_A_acyltrans"/>
    <property type="match status" value="1"/>
</dbReference>
<evidence type="ECO:0000256" key="5">
    <source>
        <dbReference type="ARBA" id="ARBA00023136"/>
    </source>
</evidence>
<evidence type="ECO:0000256" key="1">
    <source>
        <dbReference type="ARBA" id="ARBA00004533"/>
    </source>
</evidence>
<name>A0A4R5L1U0_9MICC</name>
<evidence type="ECO:0000256" key="3">
    <source>
        <dbReference type="ARBA" id="ARBA00022519"/>
    </source>
</evidence>
<evidence type="ECO:0008006" key="10">
    <source>
        <dbReference type="Google" id="ProtNLM"/>
    </source>
</evidence>